<evidence type="ECO:0000313" key="3">
    <source>
        <dbReference type="Proteomes" id="UP000218831"/>
    </source>
</evidence>
<reference evidence="2 3" key="1">
    <citation type="submission" date="2017-08" db="EMBL/GenBank/DDBJ databases">
        <title>Aliifodinibius alkalisoli sp. nov., isolated from saline alkaline soil.</title>
        <authorList>
            <person name="Liu D."/>
            <person name="Zhang G."/>
        </authorList>
    </citation>
    <scope>NUCLEOTIDE SEQUENCE [LARGE SCALE GENOMIC DNA]</scope>
    <source>
        <strain evidence="2 3">WN023</strain>
    </source>
</reference>
<evidence type="ECO:0000313" key="2">
    <source>
        <dbReference type="EMBL" id="PAU95660.1"/>
    </source>
</evidence>
<comment type="caution">
    <text evidence="2">The sequence shown here is derived from an EMBL/GenBank/DDBJ whole genome shotgun (WGS) entry which is preliminary data.</text>
</comment>
<accession>A0A2A2GEL7</accession>
<dbReference type="EMBL" id="NSKE01000001">
    <property type="protein sequence ID" value="PAU95660.1"/>
    <property type="molecule type" value="Genomic_DNA"/>
</dbReference>
<evidence type="ECO:0000256" key="1">
    <source>
        <dbReference type="SAM" id="Phobius"/>
    </source>
</evidence>
<gene>
    <name evidence="2" type="ORF">CK503_00935</name>
</gene>
<keyword evidence="1" id="KW-1133">Transmembrane helix</keyword>
<sequence>MGVRVPPQVLFISKTANILIMKPQKFFSYAALILLIAGGAIWYIVDNYYEHQDNDSTAEVVMYKNEGCQCCDKWAVYMQGNGYSVKSVNSHNLYGVKADQGVPQDMGACHTAVVGDYVVEGHVPAEDIQRLLAEKPDARGLVVPGMPASSPGMNTKINEPFKVYLLKNDGSTEVFAQH</sequence>
<keyword evidence="1" id="KW-0472">Membrane</keyword>
<evidence type="ECO:0008006" key="4">
    <source>
        <dbReference type="Google" id="ProtNLM"/>
    </source>
</evidence>
<keyword evidence="1" id="KW-0812">Transmembrane</keyword>
<dbReference type="Proteomes" id="UP000218831">
    <property type="component" value="Unassembled WGS sequence"/>
</dbReference>
<dbReference type="AlphaFoldDB" id="A0A2A2GEL7"/>
<organism evidence="2 3">
    <name type="scientific">Fodinibius salipaludis</name>
    <dbReference type="NCBI Taxonomy" id="2032627"/>
    <lineage>
        <taxon>Bacteria</taxon>
        <taxon>Pseudomonadati</taxon>
        <taxon>Balneolota</taxon>
        <taxon>Balneolia</taxon>
        <taxon>Balneolales</taxon>
        <taxon>Balneolaceae</taxon>
        <taxon>Fodinibius</taxon>
    </lineage>
</organism>
<dbReference type="Pfam" id="PF04214">
    <property type="entry name" value="DUF411"/>
    <property type="match status" value="1"/>
</dbReference>
<feature type="transmembrane region" description="Helical" evidence="1">
    <location>
        <begin position="26"/>
        <end position="45"/>
    </location>
</feature>
<name>A0A2A2GEL7_9BACT</name>
<proteinExistence type="predicted"/>
<keyword evidence="3" id="KW-1185">Reference proteome</keyword>
<dbReference type="InterPro" id="IPR007332">
    <property type="entry name" value="DUF411"/>
</dbReference>
<protein>
    <recommendedName>
        <fullName evidence="4">Metal-binding protein</fullName>
    </recommendedName>
</protein>